<reference evidence="2" key="2">
    <citation type="submission" date="2019-06" db="EMBL/GenBank/DDBJ databases">
        <title>Genomics analysis of Aphanomyces spp. identifies a new class of oomycete effector associated with host adaptation.</title>
        <authorList>
            <person name="Gaulin E."/>
        </authorList>
    </citation>
    <scope>NUCLEOTIDE SEQUENCE</scope>
    <source>
        <strain evidence="2">CBS 578.67</strain>
    </source>
</reference>
<keyword evidence="4" id="KW-1185">Reference proteome</keyword>
<organism evidence="3 4">
    <name type="scientific">Aphanomyces stellatus</name>
    <dbReference type="NCBI Taxonomy" id="120398"/>
    <lineage>
        <taxon>Eukaryota</taxon>
        <taxon>Sar</taxon>
        <taxon>Stramenopiles</taxon>
        <taxon>Oomycota</taxon>
        <taxon>Saprolegniomycetes</taxon>
        <taxon>Saprolegniales</taxon>
        <taxon>Verrucalvaceae</taxon>
        <taxon>Aphanomyces</taxon>
    </lineage>
</organism>
<reference evidence="3 4" key="1">
    <citation type="submission" date="2019-03" db="EMBL/GenBank/DDBJ databases">
        <authorList>
            <person name="Gaulin E."/>
            <person name="Dumas B."/>
        </authorList>
    </citation>
    <scope>NUCLEOTIDE SEQUENCE [LARGE SCALE GENOMIC DNA]</scope>
    <source>
        <strain evidence="3">CBS 568.67</strain>
    </source>
</reference>
<dbReference type="EMBL" id="VJMH01005483">
    <property type="protein sequence ID" value="KAF0695350.1"/>
    <property type="molecule type" value="Genomic_DNA"/>
</dbReference>
<gene>
    <name evidence="3" type="primary">Aste57867_13832</name>
    <name evidence="2" type="ORF">As57867_013782</name>
    <name evidence="3" type="ORF">ASTE57867_13832</name>
</gene>
<evidence type="ECO:0000259" key="1">
    <source>
        <dbReference type="Pfam" id="PF00787"/>
    </source>
</evidence>
<dbReference type="AlphaFoldDB" id="A0A485KZQ3"/>
<dbReference type="GO" id="GO:0035091">
    <property type="term" value="F:phosphatidylinositol binding"/>
    <property type="evidence" value="ECO:0007669"/>
    <property type="project" value="InterPro"/>
</dbReference>
<evidence type="ECO:0000313" key="2">
    <source>
        <dbReference type="EMBL" id="KAF0695350.1"/>
    </source>
</evidence>
<feature type="domain" description="PX" evidence="1">
    <location>
        <begin position="65"/>
        <end position="122"/>
    </location>
</feature>
<dbReference type="InterPro" id="IPR001683">
    <property type="entry name" value="PX_dom"/>
</dbReference>
<dbReference type="Proteomes" id="UP000332933">
    <property type="component" value="Unassembled WGS sequence"/>
</dbReference>
<evidence type="ECO:0000313" key="3">
    <source>
        <dbReference type="EMBL" id="VFT90664.1"/>
    </source>
</evidence>
<dbReference type="EMBL" id="CAADRA010005504">
    <property type="protein sequence ID" value="VFT90664.1"/>
    <property type="molecule type" value="Genomic_DNA"/>
</dbReference>
<dbReference type="Gene3D" id="3.30.1520.10">
    <property type="entry name" value="Phox-like domain"/>
    <property type="match status" value="1"/>
</dbReference>
<dbReference type="SUPFAM" id="SSF64268">
    <property type="entry name" value="PX domain"/>
    <property type="match status" value="1"/>
</dbReference>
<dbReference type="OrthoDB" id="71062at2759"/>
<name>A0A485KZQ3_9STRA</name>
<dbReference type="CDD" id="cd06093">
    <property type="entry name" value="PX_domain"/>
    <property type="match status" value="1"/>
</dbReference>
<sequence length="302" mass="33464">MSAQLQSSEMAQGLPDAAAPLPPPIPAYMRVHIIGHEDAEDPHTHSKVVLYRTVIRYNGQSFERALRFSRFYAFYANLTGQEKKDIGAKFPHRYPFVAELNEEKLKKRERQLNAFFEALCNTVISPTMELTLLNLFKIKERHLASHIRGSILFVPHPRADGTSADMSAPQPVRRIFTSSMSSMSSVASSSRASIQSSFASDLSYANSARSSSLSQDLSSACGSPRPSSVRSWATYTSTMSEILEEASKMTDSVVGAASPVTSSSPMNYQEKIHMHMNTISKMLMDEDLHLLTPKQPELPTTS</sequence>
<evidence type="ECO:0000313" key="4">
    <source>
        <dbReference type="Proteomes" id="UP000332933"/>
    </source>
</evidence>
<protein>
    <submittedName>
        <fullName evidence="3">Aste57867_13832 protein</fullName>
    </submittedName>
</protein>
<dbReference type="Pfam" id="PF00787">
    <property type="entry name" value="PX"/>
    <property type="match status" value="1"/>
</dbReference>
<proteinExistence type="predicted"/>
<accession>A0A485KZQ3</accession>
<dbReference type="InterPro" id="IPR036871">
    <property type="entry name" value="PX_dom_sf"/>
</dbReference>